<protein>
    <submittedName>
        <fullName evidence="1">2844_t:CDS:1</fullName>
    </submittedName>
</protein>
<dbReference type="EMBL" id="CAJVPW010000936">
    <property type="protein sequence ID" value="CAG8470170.1"/>
    <property type="molecule type" value="Genomic_DNA"/>
</dbReference>
<comment type="caution">
    <text evidence="1">The sequence shown here is derived from an EMBL/GenBank/DDBJ whole genome shotgun (WGS) entry which is preliminary data.</text>
</comment>
<proteinExistence type="predicted"/>
<sequence length="237" mass="26741">MEIFPLPKVETFPETPKASKPIFIENKPVISNKNPIQQDNSLPPISAKPKSAKIDFQLKPVISEIQTKPSGKIFLNSKTNQQSEISQPLALITKQKAPPTEKETILLQKIKHLEEQLKQTQTERDNLKQLAQRVEELKKKVSSNPDSLKKTGENIDSNLEEIKKYLEASEDIIKREAHEQPKIKTSFDNLNKSITELEKEIQALEIQYKKLETKTQDIKVKYAVGGIIAGLVAGIAL</sequence>
<reference evidence="1" key="1">
    <citation type="submission" date="2021-06" db="EMBL/GenBank/DDBJ databases">
        <authorList>
            <person name="Kallberg Y."/>
            <person name="Tangrot J."/>
            <person name="Rosling A."/>
        </authorList>
    </citation>
    <scope>NUCLEOTIDE SEQUENCE</scope>
    <source>
        <strain evidence="1">28 12/20/2015</strain>
    </source>
</reference>
<dbReference type="Proteomes" id="UP000789366">
    <property type="component" value="Unassembled WGS sequence"/>
</dbReference>
<keyword evidence="2" id="KW-1185">Reference proteome</keyword>
<evidence type="ECO:0000313" key="1">
    <source>
        <dbReference type="EMBL" id="CAG8470170.1"/>
    </source>
</evidence>
<gene>
    <name evidence="1" type="ORF">SPELUC_LOCUS1656</name>
</gene>
<evidence type="ECO:0000313" key="2">
    <source>
        <dbReference type="Proteomes" id="UP000789366"/>
    </source>
</evidence>
<name>A0ACA9KF65_9GLOM</name>
<organism evidence="1 2">
    <name type="scientific">Cetraspora pellucida</name>
    <dbReference type="NCBI Taxonomy" id="1433469"/>
    <lineage>
        <taxon>Eukaryota</taxon>
        <taxon>Fungi</taxon>
        <taxon>Fungi incertae sedis</taxon>
        <taxon>Mucoromycota</taxon>
        <taxon>Glomeromycotina</taxon>
        <taxon>Glomeromycetes</taxon>
        <taxon>Diversisporales</taxon>
        <taxon>Gigasporaceae</taxon>
        <taxon>Cetraspora</taxon>
    </lineage>
</organism>
<accession>A0ACA9KF65</accession>